<dbReference type="PROSITE" id="PS00137">
    <property type="entry name" value="SUBTILASE_HIS"/>
    <property type="match status" value="1"/>
</dbReference>
<dbReference type="GO" id="GO:0016020">
    <property type="term" value="C:membrane"/>
    <property type="evidence" value="ECO:0007669"/>
    <property type="project" value="TreeGrafter"/>
</dbReference>
<dbReference type="InterPro" id="IPR022398">
    <property type="entry name" value="Peptidase_S8_His-AS"/>
</dbReference>
<dbReference type="STRING" id="53468.A0A3P6H951"/>
<organism evidence="15 16">
    <name type="scientific">Mesocestoides corti</name>
    <name type="common">Flatworm</name>
    <dbReference type="NCBI Taxonomy" id="53468"/>
    <lineage>
        <taxon>Eukaryota</taxon>
        <taxon>Metazoa</taxon>
        <taxon>Spiralia</taxon>
        <taxon>Lophotrochozoa</taxon>
        <taxon>Platyhelminthes</taxon>
        <taxon>Cestoda</taxon>
        <taxon>Eucestoda</taxon>
        <taxon>Cyclophyllidea</taxon>
        <taxon>Mesocestoididae</taxon>
        <taxon>Mesocestoides</taxon>
    </lineage>
</organism>
<comment type="similarity">
    <text evidence="1">Belongs to the peptidase S8 family. Furin subfamily.</text>
</comment>
<dbReference type="InterPro" id="IPR015500">
    <property type="entry name" value="Peptidase_S8_subtilisin-rel"/>
</dbReference>
<dbReference type="InterPro" id="IPR000209">
    <property type="entry name" value="Peptidase_S8/S53_dom"/>
</dbReference>
<dbReference type="Proteomes" id="UP000267029">
    <property type="component" value="Unassembled WGS sequence"/>
</dbReference>
<evidence type="ECO:0000256" key="10">
    <source>
        <dbReference type="PIRSR" id="PIRSR615500-1"/>
    </source>
</evidence>
<protein>
    <recommendedName>
        <fullName evidence="17">P/Homo B domain-containing protein</fullName>
    </recommendedName>
</protein>
<accession>A0A3P6H951</accession>
<feature type="domain" description="Peptidase S8 pro-domain" evidence="14">
    <location>
        <begin position="50"/>
        <end position="133"/>
    </location>
</feature>
<dbReference type="PANTHER" id="PTHR42884">
    <property type="entry name" value="PROPROTEIN CONVERTASE SUBTILISIN/KEXIN-RELATED"/>
    <property type="match status" value="1"/>
</dbReference>
<dbReference type="GO" id="GO:0043005">
    <property type="term" value="C:neuron projection"/>
    <property type="evidence" value="ECO:0007669"/>
    <property type="project" value="TreeGrafter"/>
</dbReference>
<evidence type="ECO:0000256" key="5">
    <source>
        <dbReference type="ARBA" id="ARBA00022801"/>
    </source>
</evidence>
<dbReference type="GO" id="GO:0005615">
    <property type="term" value="C:extracellular space"/>
    <property type="evidence" value="ECO:0007669"/>
    <property type="project" value="TreeGrafter"/>
</dbReference>
<dbReference type="PROSITE" id="PS51892">
    <property type="entry name" value="SUBTILASE"/>
    <property type="match status" value="1"/>
</dbReference>
<evidence type="ECO:0000256" key="7">
    <source>
        <dbReference type="ARBA" id="ARBA00023145"/>
    </source>
</evidence>
<evidence type="ECO:0000313" key="15">
    <source>
        <dbReference type="EMBL" id="VDD84152.1"/>
    </source>
</evidence>
<keyword evidence="12" id="KW-0812">Transmembrane</keyword>
<keyword evidence="2 11" id="KW-0645">Protease</keyword>
<evidence type="ECO:0000256" key="8">
    <source>
        <dbReference type="ARBA" id="ARBA00023157"/>
    </source>
</evidence>
<dbReference type="GO" id="GO:0004252">
    <property type="term" value="F:serine-type endopeptidase activity"/>
    <property type="evidence" value="ECO:0007669"/>
    <property type="project" value="UniProtKB-UniRule"/>
</dbReference>
<evidence type="ECO:0000256" key="11">
    <source>
        <dbReference type="PROSITE-ProRule" id="PRU01240"/>
    </source>
</evidence>
<keyword evidence="12" id="KW-1133">Transmembrane helix</keyword>
<keyword evidence="3" id="KW-0165">Cleavage on pair of basic residues</keyword>
<dbReference type="GO" id="GO:0016486">
    <property type="term" value="P:peptide hormone processing"/>
    <property type="evidence" value="ECO:0007669"/>
    <property type="project" value="TreeGrafter"/>
</dbReference>
<dbReference type="PROSITE" id="PS00136">
    <property type="entry name" value="SUBTILASE_ASP"/>
    <property type="match status" value="1"/>
</dbReference>
<evidence type="ECO:0000256" key="12">
    <source>
        <dbReference type="SAM" id="Phobius"/>
    </source>
</evidence>
<keyword evidence="6 11" id="KW-0720">Serine protease</keyword>
<feature type="active site" description="Charge relay system" evidence="10 11">
    <location>
        <position position="251"/>
    </location>
</feature>
<dbReference type="Pfam" id="PF00082">
    <property type="entry name" value="Peptidase_S8"/>
    <property type="match status" value="1"/>
</dbReference>
<dbReference type="EMBL" id="UXSR01006030">
    <property type="protein sequence ID" value="VDD84152.1"/>
    <property type="molecule type" value="Genomic_DNA"/>
</dbReference>
<keyword evidence="8" id="KW-1015">Disulfide bond</keyword>
<feature type="active site" description="Charge relay system" evidence="10 11">
    <location>
        <position position="210"/>
    </location>
</feature>
<keyword evidence="16" id="KW-1185">Reference proteome</keyword>
<evidence type="ECO:0000313" key="16">
    <source>
        <dbReference type="Proteomes" id="UP000267029"/>
    </source>
</evidence>
<dbReference type="PANTHER" id="PTHR42884:SF13">
    <property type="entry name" value="NEUROENDOCRINE CONVERTASE 2"/>
    <property type="match status" value="1"/>
</dbReference>
<evidence type="ECO:0000259" key="14">
    <source>
        <dbReference type="Pfam" id="PF16470"/>
    </source>
</evidence>
<dbReference type="InterPro" id="IPR023828">
    <property type="entry name" value="Peptidase_S8_Ser-AS"/>
</dbReference>
<keyword evidence="4" id="KW-0732">Signal</keyword>
<gene>
    <name evidence="15" type="ORF">MCOS_LOCUS10155</name>
</gene>
<dbReference type="InterPro" id="IPR023827">
    <property type="entry name" value="Peptidase_S8_Asp-AS"/>
</dbReference>
<sequence length="509" mass="55658">MRYHFNCSSAIFVPFTVLVTLVMGMRAVFGSVLVLFIFVGGISSRIRTNQWLVRLHTDGVENRDVMRSRAKQIAEETGFKPWLVDHDHYFNPNEFLFLQPALSKPSKSLHEILVRHPDVESAEQLRGYKRTKRGFRPIEKTNSRKGASGRLLTPTESEIIRSLSSDPLFRREWYIHNTGQAGGTPGLDLNVLSAWAQNITGRGVTTAIMDDGIDYLHPDIAPNYAAEASYDFSGNDAFPYPRYTDDWFNSHGTRCAGEVAAVAGNGVCGVGVAPNSRVAGLRMLDQPYMTDLIEAAAMSQARDIIDIYSASWGPTDDGKTVDGPRNQTMQAIVDGVNKGRRGKGSLYVWASGDGGPEDDCNCDGYAASMWTISINSATNDGQTASYDESCASTLASTFSNGKSMLSLDTGVGTIDLYGNCTLHHSGTSAAAPEAAGVLALALEANPELTWRDMQHLIVLTSKRNHLYDREGTHNWTINGAGLEFNHLFGYGVLDAGDMVRIAKLWKTVP</sequence>
<dbReference type="InterPro" id="IPR034182">
    <property type="entry name" value="Kexin/furin"/>
</dbReference>
<feature type="non-terminal residue" evidence="15">
    <location>
        <position position="509"/>
    </location>
</feature>
<evidence type="ECO:0000259" key="13">
    <source>
        <dbReference type="Pfam" id="PF00082"/>
    </source>
</evidence>
<evidence type="ECO:0000256" key="3">
    <source>
        <dbReference type="ARBA" id="ARBA00022685"/>
    </source>
</evidence>
<dbReference type="InterPro" id="IPR036852">
    <property type="entry name" value="Peptidase_S8/S53_dom_sf"/>
</dbReference>
<evidence type="ECO:0000256" key="1">
    <source>
        <dbReference type="ARBA" id="ARBA00005325"/>
    </source>
</evidence>
<dbReference type="OrthoDB" id="300641at2759"/>
<keyword evidence="12" id="KW-0472">Membrane</keyword>
<dbReference type="PRINTS" id="PR00723">
    <property type="entry name" value="SUBTILISIN"/>
</dbReference>
<dbReference type="CDD" id="cd04059">
    <property type="entry name" value="Peptidases_S8_Protein_convertases_Kexins_Furin-like"/>
    <property type="match status" value="1"/>
</dbReference>
<evidence type="ECO:0000256" key="2">
    <source>
        <dbReference type="ARBA" id="ARBA00022670"/>
    </source>
</evidence>
<feature type="active site" description="Charge relay system" evidence="10 11">
    <location>
        <position position="428"/>
    </location>
</feature>
<dbReference type="InterPro" id="IPR038466">
    <property type="entry name" value="S8_pro-domain_sf"/>
</dbReference>
<reference evidence="15 16" key="1">
    <citation type="submission" date="2018-10" db="EMBL/GenBank/DDBJ databases">
        <authorList>
            <consortium name="Pathogen Informatics"/>
        </authorList>
    </citation>
    <scope>NUCLEOTIDE SEQUENCE [LARGE SCALE GENOMIC DNA]</scope>
</reference>
<feature type="transmembrane region" description="Helical" evidence="12">
    <location>
        <begin position="12"/>
        <end position="39"/>
    </location>
</feature>
<keyword evidence="9" id="KW-0325">Glycoprotein</keyword>
<evidence type="ECO:0000256" key="6">
    <source>
        <dbReference type="ARBA" id="ARBA00022825"/>
    </source>
</evidence>
<dbReference type="Pfam" id="PF16470">
    <property type="entry name" value="S8_pro-domain"/>
    <property type="match status" value="1"/>
</dbReference>
<name>A0A3P6H951_MESCO</name>
<keyword evidence="5 11" id="KW-0378">Hydrolase</keyword>
<dbReference type="SUPFAM" id="SSF52743">
    <property type="entry name" value="Subtilisin-like"/>
    <property type="match status" value="1"/>
</dbReference>
<evidence type="ECO:0000256" key="9">
    <source>
        <dbReference type="ARBA" id="ARBA00023180"/>
    </source>
</evidence>
<dbReference type="FunFam" id="3.40.50.200:FF:000021">
    <property type="entry name" value="Proprotein convertase subtilisin/kexin type 5a"/>
    <property type="match status" value="1"/>
</dbReference>
<evidence type="ECO:0000256" key="4">
    <source>
        <dbReference type="ARBA" id="ARBA00022729"/>
    </source>
</evidence>
<feature type="domain" description="Peptidase S8/S53" evidence="13">
    <location>
        <begin position="201"/>
        <end position="491"/>
    </location>
</feature>
<dbReference type="Gene3D" id="3.30.70.850">
    <property type="entry name" value="Peptidase S8, pro-domain"/>
    <property type="match status" value="1"/>
</dbReference>
<evidence type="ECO:0008006" key="17">
    <source>
        <dbReference type="Google" id="ProtNLM"/>
    </source>
</evidence>
<proteinExistence type="inferred from homology"/>
<dbReference type="Gene3D" id="3.40.50.200">
    <property type="entry name" value="Peptidase S8/S53 domain"/>
    <property type="match status" value="1"/>
</dbReference>
<dbReference type="InterPro" id="IPR032815">
    <property type="entry name" value="S8_pro-domain"/>
</dbReference>
<dbReference type="PROSITE" id="PS00138">
    <property type="entry name" value="SUBTILASE_SER"/>
    <property type="match status" value="1"/>
</dbReference>
<keyword evidence="7" id="KW-0865">Zymogen</keyword>
<dbReference type="AlphaFoldDB" id="A0A3P6H951"/>